<keyword evidence="2" id="KW-0812">Transmembrane</keyword>
<proteinExistence type="predicted"/>
<reference evidence="5" key="2">
    <citation type="submission" date="2021-04" db="EMBL/GenBank/DDBJ databases">
        <authorList>
            <person name="Gilroy R."/>
        </authorList>
    </citation>
    <scope>NUCLEOTIDE SEQUENCE</scope>
    <source>
        <strain evidence="5">26628</strain>
    </source>
</reference>
<name>A0A9D1VV90_9FIRM</name>
<feature type="domain" description="MBG" evidence="4">
    <location>
        <begin position="2587"/>
        <end position="2679"/>
    </location>
</feature>
<comment type="caution">
    <text evidence="5">The sequence shown here is derived from an EMBL/GenBank/DDBJ whole genome shotgun (WGS) entry which is preliminary data.</text>
</comment>
<evidence type="ECO:0000259" key="4">
    <source>
        <dbReference type="Pfam" id="PF18676"/>
    </source>
</evidence>
<feature type="transmembrane region" description="Helical" evidence="2">
    <location>
        <begin position="4934"/>
        <end position="4956"/>
    </location>
</feature>
<protein>
    <recommendedName>
        <fullName evidence="4">MBG domain-containing protein</fullName>
    </recommendedName>
</protein>
<dbReference type="Pfam" id="PF18676">
    <property type="entry name" value="MBG_2"/>
    <property type="match status" value="4"/>
</dbReference>
<keyword evidence="2" id="KW-1133">Transmembrane helix</keyword>
<evidence type="ECO:0000256" key="3">
    <source>
        <dbReference type="SAM" id="SignalP"/>
    </source>
</evidence>
<feature type="compositionally biased region" description="Low complexity" evidence="1">
    <location>
        <begin position="4968"/>
        <end position="4983"/>
    </location>
</feature>
<dbReference type="EMBL" id="DXFD01000089">
    <property type="protein sequence ID" value="HIX47218.1"/>
    <property type="molecule type" value="Genomic_DNA"/>
</dbReference>
<feature type="region of interest" description="Disordered" evidence="1">
    <location>
        <begin position="4963"/>
        <end position="5090"/>
    </location>
</feature>
<dbReference type="Proteomes" id="UP000824249">
    <property type="component" value="Unassembled WGS sequence"/>
</dbReference>
<feature type="chain" id="PRO_5039586201" description="MBG domain-containing protein" evidence="3">
    <location>
        <begin position="25"/>
        <end position="5090"/>
    </location>
</feature>
<feature type="transmembrane region" description="Helical" evidence="2">
    <location>
        <begin position="4873"/>
        <end position="4896"/>
    </location>
</feature>
<sequence>MRTKGKFWARFILLLALCAAAVFAWGSVGIVPTFAESGGNGRQGEVSLLALPENVTVAEITSVELTGSATTASSYEQIKEALTVTATGSDGEAYQLGSDEFELIGVFAEGAQETNQFRAVCGDVQSAATVELSGTPVGNSTTRSIFAVFTPDESSPLYSNSDVMFDLPDYLTVTRYTWDGSSSVMGVMDYEIDGDLTPTTAVAEGETFDKEITIYEFVGGGERGVSCTVEITGIHPAQPQSVSIDGPGYVDAFSTWQDYADTNPFTFTVTYAGGVTGTLSGTLLQSGAVKISYGDASGTPTEGAEGFVYSENGGSLIISYTEAGHTVTGYLRVRVNKVAVDLPTVSSGVYQYEADGEDVTTTEQTVSLNNFREGVMRIQSVAYSGHARGVMPAFNAEKGTFVATEAGDYTVTVELVNPAYYFRGQDESKTEMDIVYTLEPAEPPIGIEWSDSAYEGGELRWNRDDDVSFTLLNNYGGGDVTYTYSKAGSGTTTGSGTEPNLPNEAGTYTLTVRVAASGNFTAVEDKELATFTIGKRVLQAPTLSALTYTGAAQAPAVTYAGENDASYLAVTNNGGTDAGECTATFTIVDADEATWSEEIGGEGYAVSGNTLTITYEIAKLEISAPSFTDPGYTYSGSAQTASLAGWAPSAGLSIETPVTLTISGGASADLASGALTATDAGTYTVTASLGDTANLVWSDGETANKTFTWTIAKKAVDVPTFGSKTYNGAAQTADIAASSLYDIAQGSDWVDADTYTVTLTLTDGDNYKWEGDTNPDGETAAEKELSFKITPLELTIGWSDTSFIYDGAAHQPAATPTNAYDRDGISLTVAGAQTNAGGYTATVTQITGAGKDNYTLPADATGEFTISPRVIEVEWGTLTHIYGGEAWNPAATVANLASKDGVPDTVGLTGTVTAQAGSALTEGKAVDVGSYTLTIDKITNANYTLEGASGLSETFSITQKEIGISWSNTSLTYNGEEQAPTAEATGTYGRDEIALTVAGGQTNAGDYTAEVTQITGTGAGNYKLPADAAQDFTIARYRLDKPTADQREFVYSGEAQTYMPEGYKEYPLAGGGKALSIAGNVQTNADEGGYTVTVSIADKTNYAWADGTQGDVTFTFIIEKKAIDLNDILREPEGIDGNTNDNDRLIPYTADNRSHLVIDADEGIYSVDRDMSSRDYGVYSATLTLLAPANYKWTGLKTQVGESSVYDTLAEGGAAVTIRYEITRAQFVIEIVLDADSWTYGENADHQPRISGNISGGEESFRYSTDANGTENVTDTMPTDVGTYYVIGYVGEAGSYAAAQSEAVSFTITARPIGVTVSGVDATYGEWQEVAIKDADIAGNAADGGGFVYDRVTAGSLQLVYSAAGAQLAGDPRSAGDYTVTAVWADGVSIHTANFILDVTGDSFTISKKTIGISWSNTSLTYNGSAQAPAAEATGTVAGDDIALTVTGAQTNAGGYTATVTQITGTGAENYALPVNVATDFDIDPYTIAVSIAVSAEDAVYGIFRGDGQVEITYTTPTLHGEDAQIELSYASDAYTDGKFNAGGYTVTATIGNANYTFAGGAATQYSFTIEKYTIGAGDIVWADRTFTYNAKDQNDGAFAKAAGVYGDGTLDLTESVAPEAFIDAGSYTFTAGLAEAQQSNYRFADGDFTHEYTIGEAQIGIGIVAKSETYRGSAYAASEVFAGGLNDSYTISGDTFGVSLDGAIAFKIADNKDAGSYAVTLTFTDPNFIVEGWTGDAGAQSKTFAGAFTIAPALLTPSFTYDGGTYGSANGTTWSVTGLVNNEQPTILNAEVSYAGEDGDVWQDAASPAGSYAVTLTIDNKNYTFTAGETEQTFTAADKLVVEKYTIENVDWAEYVDLVYTGDDLYAEKGGAFASAAGVNGDGALRLGVSIVGADGAEADFIDAGAYTFTATIGDWSDNYELGVTSAHEYTIARAAIKLDGVAGYTGTYDADAHDALADGFSAETVDGTDAVWTFIVGGSQPDADAEDWAAMPTFTDAGSTTVWYKVSAANHKDVIGSVTVKIEKRAISIAIDGTATYGYAAAETFAGDEHGSYEACVTAGSYADGEDFATLLATGLTVGPMKTNYFAGDPVGEAAYAIYTAFTGKPSNYTVTAVNGLLTVNKRAVTVYINNARSDYNEDIAELTWSVTSGSFYNGQVPFTLAATAKKGDPVSSAGNTYYIYATRDGLYSKNYDITFAGSAQYNGEGAGVYTIGAATVNFNIAFLGTTLEYDGTAKQYTATIIGNEQVTLTPVYAYYDAAAGGYVTLGEGQDHAPVGVGKYRVTFTSEDENYTAASTSNDFEITARAIGVTIEPDADLVYDAQGHPVSLTFTKDGGEAIVDAVWSEGADYTVTYEGADGTVYAASSVAPTDVGSYKVTVRVIDENYAMADAELSFAIGKKALTVTVYVDGESAGTITYGDALDTVAFSVSYSGFADGENESFLTGSANIIYLTDHDGEAYAPGAAAGTVYAVTTESLSSDNYDIRVQAATLTVVKRAVTVTILDQTTTYTGATAALAQDAFKVDDLYAGDVKGDLHVVLATDGVDAGTHDITATFENENYDVTFAGNGSQSGGDTWGKLTIGRAELTVAVQDAHITYGDALDADELFSVRYSGFVGGEGDEYGSTSSDLAGTISYTTASTAGGAAYAQGDAAGSTYTIEASGLTSSNYTIVFEEGTLTVDKRVVTVASVAPGSAQYNYGAAIGAVVRFRNEYAGAQLAEGADYFVQYKGTPFGTSGWGGSANNFTQNAPTDAGEYFAQIVLTNANYTFVVDDAQTTTSAPYEYNIAKRELDVNWAETVIAYVSGQDSYTNALRTSGLPGGFDAAILDLGAVTEIGSGAGAVSVQPAADNNYTVTVTGVNIYSVTVTIRADYTYNYKFDEGAASTITFEVTADVNAIGIVAGADFDWTYGSPADWTSDAGVLGNYFELDLGDARDIVLAYAQGDSADGTDLSYSGALPTDAGTYWLRAYYPGGANAGRTGFVYVQFTIRQAELAIPSLETQESTYNTDVYHGTPLTNKVGGYISGTMTVSSTATLTTSTEDGFTVIVQANAAGEYTVTITLTDDNYVWAGDAADRDAVILTWTVHAAQDNAVTIPDAAGGNSWTYGEPPTELPQATATYGTAAYAYALLPDGFTGDDYTGLTWRGGFPTDAGAYVVRASVAATSDYNGAVAYKQFTILPAEIDVTGVAGYAGTYDGAEHNARTAGSAAAVDSAAVTWQYSLTGTDGWQTAQFTFTDAGEYIVHYKVSAKNHADATGTFTVTIDRKLLGVVVGSDAITYGDDLPASYTLEYRGFVGGDTAAVIEGTPAFTVEGYDGAAGEYDVTVAGIAADNYTFEIVKGKLTVNAKEVTVTIGNASSVYGGAASVDGVTWSADDAAFAAAYAEYILLATDADASSDVGDYPVTGSVDGTPAGIGNYKIIFKEGTYTVTAKPVTVTITPNGGVYGNVTGAAAEFADGDIVNGDAVTVTFLYSGTAYDGTVYNNAEQAPAAAGIYTVTAMLAGADAGNYSLAPASAVFIVDRQELSVPAAQSTPYTGEALQATGEAFESNAIYTVTQGDHWVDVNTYTVVLTLVDSNYKWAGLDGTVAAVTVDFTITQAENKFTADPSVTGWAYGAYDGAVNAPTGAQADFGDVIYEYAVRTGDDASAVTEWLPWDEDAAAALPAGDYWLIAVVTAERNWTGAQSAAVCFTVERAVLALPALTQEETPYTGDELSNAILHFDAAKMSLAVSDGARAEDGVVYATDGGTYTVTLTLTDLNYRWEGGDTVVLTWTITAAENEITWINFDAEWTYARAPEPETPSAGARFGEPKFAYALLPDGFADDYADLDWTDVLPTDAGSYVLCAYVEGTDDYAAAADYFKFIILPAEIDVTGVAGYAGTYDGAAHNARTAGSAAAADGAAVTWQYSLTGTDGWQTAQFTFIDADEYIVYYKLTAKNHADKIGSFTVTIEKAKLIAAVGSAAIDYGAEAPAFGVVYDGFVGQDTAAVVDETGLVIAVTDASGAAYAVGSDAGAYTVAASGLAAENYDISYQSGALLVRRIAATVNITANGGVYGGAIDAAAATPDGLIALDRDNAANVSVVLTYSGTANDGTPYDSTDVPVKAGSYIVTAALEGAKAGNYDLTGTVSVLFVIERAEVDIPDAGSKTYTGAPLTSDLAETDRYTVEQGDDWVDAGEYAVVLRLKDGSNYRWQDGRTGAVEVDFAITQAANESTKAPAVAGWVYGAYDAAVNAPTGAEALFGTETIVYEYAVKAGDAASVTEWFAWAGMNDLPAGEYWVRAVVAETDNWTAAVSEAVGFTVTNAGITVTYVEGYTGIYDGAAHNVFVSSDARAADGSAIVWQFRLRETDAWSDTLTWKDATAGTTVYCKLSAENHDDVFTQLTVVIEKAELVVRVGSATIGYGEEAPASFGVSYIGFVGGDGVSALSGRLDFTVLGYTAGAPAGTYTVTASGYHAANYDITYEDGSLYVRANDVTVTIVPGGGVYGETITPATATLHGADGEVGVILTYTGTANDGTPYDSTDVPVKAGTYTVTATLTNDNFTLTGTTSAAFVIERQTVGVPAAGSKVYTGEPLRSDIRSTDRYTVSQGNNWVDVGEYTVLVTLTDAANYRWDSADAAAAEVIFRITPAENAFIHGPAIEDWIYGDEPNAPTGAEALFGNGSIVYEYASEADGEYSSEVPVDAGSYYVRASVAASGNYAGAVSEAVGFRIHPRPTALPSLEKESSVYSGETFTNAIVGFDPAKMAITDGSAVSIADGKTVLRAADAGSYTVTIVLSDDNYVWEDGGDSVTLTWTIGKLAIEKPTADEDTFIADGSLLEYVPEGFDPDTMEISGNFAAEAGSHTVRVELRDPANYTWADGTTDPITFTWQVEEEVLSLLWLIILLACIAAIELIVLILGIVRRKKGADGADEDGAGGTKVASLAALPSLLAVYSPTEVMLCWILGAVVVALFVAILLVFLLPKRGPEEEDGGAADAADAGQYPDGDAPYTEDGAEPAPYGEAEPAPYDAAEPAPYDAAEPAPYGEAEPAPYGEAEPASYGEAEPAPYGEAEPAPYGEAEPAPYGEAEPAPYDAAEPAPYDAAGPAEGGDAPSKPE</sequence>
<evidence type="ECO:0000256" key="1">
    <source>
        <dbReference type="SAM" id="MobiDB-lite"/>
    </source>
</evidence>
<keyword evidence="3" id="KW-0732">Signal</keyword>
<gene>
    <name evidence="5" type="ORF">H9737_05980</name>
</gene>
<keyword evidence="2" id="KW-0472">Membrane</keyword>
<accession>A0A9D1VV90</accession>
<feature type="signal peptide" evidence="3">
    <location>
        <begin position="1"/>
        <end position="24"/>
    </location>
</feature>
<reference evidence="5" key="1">
    <citation type="journal article" date="2021" name="PeerJ">
        <title>Extensive microbial diversity within the chicken gut microbiome revealed by metagenomics and culture.</title>
        <authorList>
            <person name="Gilroy R."/>
            <person name="Ravi A."/>
            <person name="Getino M."/>
            <person name="Pursley I."/>
            <person name="Horton D.L."/>
            <person name="Alikhan N.F."/>
            <person name="Baker D."/>
            <person name="Gharbi K."/>
            <person name="Hall N."/>
            <person name="Watson M."/>
            <person name="Adriaenssens E.M."/>
            <person name="Foster-Nyarko E."/>
            <person name="Jarju S."/>
            <person name="Secka A."/>
            <person name="Antonio M."/>
            <person name="Oren A."/>
            <person name="Chaudhuri R.R."/>
            <person name="La Ragione R."/>
            <person name="Hildebrand F."/>
            <person name="Pallen M.J."/>
        </authorList>
    </citation>
    <scope>NUCLEOTIDE SEQUENCE</scope>
    <source>
        <strain evidence="5">26628</strain>
    </source>
</reference>
<evidence type="ECO:0000256" key="2">
    <source>
        <dbReference type="SAM" id="Phobius"/>
    </source>
</evidence>
<feature type="domain" description="MBG" evidence="4">
    <location>
        <begin position="3960"/>
        <end position="4033"/>
    </location>
</feature>
<organism evidence="5 6">
    <name type="scientific">Candidatus Borkfalkia faecigallinarum</name>
    <dbReference type="NCBI Taxonomy" id="2838509"/>
    <lineage>
        <taxon>Bacteria</taxon>
        <taxon>Bacillati</taxon>
        <taxon>Bacillota</taxon>
        <taxon>Clostridia</taxon>
        <taxon>Christensenellales</taxon>
        <taxon>Christensenellaceae</taxon>
        <taxon>Candidatus Borkfalkia</taxon>
    </lineage>
</organism>
<feature type="compositionally biased region" description="Low complexity" evidence="1">
    <location>
        <begin position="4990"/>
        <end position="5090"/>
    </location>
</feature>
<evidence type="ECO:0000313" key="6">
    <source>
        <dbReference type="Proteomes" id="UP000824249"/>
    </source>
</evidence>
<evidence type="ECO:0000313" key="5">
    <source>
        <dbReference type="EMBL" id="HIX47218.1"/>
    </source>
</evidence>
<feature type="domain" description="MBG" evidence="4">
    <location>
        <begin position="3269"/>
        <end position="3342"/>
    </location>
</feature>
<feature type="domain" description="MBG" evidence="4">
    <location>
        <begin position="4387"/>
        <end position="4463"/>
    </location>
</feature>
<dbReference type="InterPro" id="IPR041286">
    <property type="entry name" value="MBG_2"/>
</dbReference>